<name>A0A1T4XL34_9BACT</name>
<protein>
    <submittedName>
        <fullName evidence="2">Adenosylhomocysteine nucleosidase</fullName>
    </submittedName>
</protein>
<evidence type="ECO:0000259" key="1">
    <source>
        <dbReference type="Pfam" id="PF01048"/>
    </source>
</evidence>
<dbReference type="Gene3D" id="3.40.50.1580">
    <property type="entry name" value="Nucleoside phosphorylase domain"/>
    <property type="match status" value="1"/>
</dbReference>
<dbReference type="EMBL" id="FUYE01000004">
    <property type="protein sequence ID" value="SKA90260.1"/>
    <property type="molecule type" value="Genomic_DNA"/>
</dbReference>
<keyword evidence="3" id="KW-1185">Reference proteome</keyword>
<dbReference type="OrthoDB" id="3665249at2"/>
<gene>
    <name evidence="2" type="ORF">SAMN02745166_01683</name>
</gene>
<dbReference type="GO" id="GO:0009116">
    <property type="term" value="P:nucleoside metabolic process"/>
    <property type="evidence" value="ECO:0007669"/>
    <property type="project" value="InterPro"/>
</dbReference>
<sequence length="272" mass="30171">MIVIPQLTPQPAAIPAEDFRCDVLLFVATTSEKEKLKEAAKNLGLSFRRLKGAYFRYYDLGPVGSYPRVLAVQTEMGTFSRGGSAARALMAVAETRATAMISVGMAFGVDRRRQQHGDVLVSRSLLTYDNRKVSSGFWSSQIDYSEAKPFPAKESLLRLFGILAERDEWKSRVKFGPILTGGAKIHCAKYRDHLVKHLSQDADPVIGGEMEGAGFLAASDPAEPAWIVVKGISDFADKKRDREVQLWRNYACENAAKFVLTALRDFEPESEC</sequence>
<dbReference type="SUPFAM" id="SSF53167">
    <property type="entry name" value="Purine and uridine phosphorylases"/>
    <property type="match status" value="1"/>
</dbReference>
<dbReference type="PANTHER" id="PTHR46832:SF1">
    <property type="entry name" value="5'-METHYLTHIOADENOSINE_S-ADENOSYLHOMOCYSTEINE NUCLEOSIDASE"/>
    <property type="match status" value="1"/>
</dbReference>
<dbReference type="Pfam" id="PF01048">
    <property type="entry name" value="PNP_UDP_1"/>
    <property type="match status" value="1"/>
</dbReference>
<feature type="domain" description="Nucleoside phosphorylase" evidence="1">
    <location>
        <begin position="67"/>
        <end position="264"/>
    </location>
</feature>
<dbReference type="GO" id="GO:0008782">
    <property type="term" value="F:adenosylhomocysteine nucleosidase activity"/>
    <property type="evidence" value="ECO:0007669"/>
    <property type="project" value="TreeGrafter"/>
</dbReference>
<evidence type="ECO:0000313" key="2">
    <source>
        <dbReference type="EMBL" id="SKA90260.1"/>
    </source>
</evidence>
<dbReference type="InterPro" id="IPR035994">
    <property type="entry name" value="Nucleoside_phosphorylase_sf"/>
</dbReference>
<evidence type="ECO:0000313" key="3">
    <source>
        <dbReference type="Proteomes" id="UP000190774"/>
    </source>
</evidence>
<dbReference type="GO" id="GO:0019284">
    <property type="term" value="P:L-methionine salvage from S-adenosylmethionine"/>
    <property type="evidence" value="ECO:0007669"/>
    <property type="project" value="TreeGrafter"/>
</dbReference>
<accession>A0A1T4XL34</accession>
<dbReference type="InterPro" id="IPR000845">
    <property type="entry name" value="Nucleoside_phosphorylase_d"/>
</dbReference>
<dbReference type="RefSeq" id="WP_078812862.1">
    <property type="nucleotide sequence ID" value="NZ_FUYE01000004.1"/>
</dbReference>
<dbReference type="AlphaFoldDB" id="A0A1T4XL34"/>
<dbReference type="GO" id="GO:0008930">
    <property type="term" value="F:methylthioadenosine nucleosidase activity"/>
    <property type="evidence" value="ECO:0007669"/>
    <property type="project" value="TreeGrafter"/>
</dbReference>
<reference evidence="3" key="1">
    <citation type="submission" date="2017-02" db="EMBL/GenBank/DDBJ databases">
        <authorList>
            <person name="Varghese N."/>
            <person name="Submissions S."/>
        </authorList>
    </citation>
    <scope>NUCLEOTIDE SEQUENCE [LARGE SCALE GENOMIC DNA]</scope>
    <source>
        <strain evidence="3">ATCC 700200</strain>
    </source>
</reference>
<dbReference type="PANTHER" id="PTHR46832">
    <property type="entry name" value="5'-METHYLTHIOADENOSINE/S-ADENOSYLHOMOCYSTEINE NUCLEOSIDASE"/>
    <property type="match status" value="1"/>
</dbReference>
<organism evidence="2 3">
    <name type="scientific">Prosthecobacter debontii</name>
    <dbReference type="NCBI Taxonomy" id="48467"/>
    <lineage>
        <taxon>Bacteria</taxon>
        <taxon>Pseudomonadati</taxon>
        <taxon>Verrucomicrobiota</taxon>
        <taxon>Verrucomicrobiia</taxon>
        <taxon>Verrucomicrobiales</taxon>
        <taxon>Verrucomicrobiaceae</taxon>
        <taxon>Prosthecobacter</taxon>
    </lineage>
</organism>
<proteinExistence type="predicted"/>
<dbReference type="Proteomes" id="UP000190774">
    <property type="component" value="Unassembled WGS sequence"/>
</dbReference>
<dbReference type="STRING" id="48467.SAMN02745166_01683"/>
<dbReference type="GO" id="GO:0005829">
    <property type="term" value="C:cytosol"/>
    <property type="evidence" value="ECO:0007669"/>
    <property type="project" value="TreeGrafter"/>
</dbReference>